<dbReference type="AlphaFoldDB" id="A0A0K2U425"/>
<name>A0A0K2U425_LEPSM</name>
<dbReference type="OrthoDB" id="10685302at2759"/>
<dbReference type="SUPFAM" id="SSF52266">
    <property type="entry name" value="SGNH hydrolase"/>
    <property type="match status" value="1"/>
</dbReference>
<reference evidence="1" key="1">
    <citation type="submission" date="2014-05" db="EMBL/GenBank/DDBJ databases">
        <authorList>
            <person name="Chronopoulou M."/>
        </authorList>
    </citation>
    <scope>NUCLEOTIDE SEQUENCE</scope>
    <source>
        <tissue evidence="1">Whole organism</tissue>
    </source>
</reference>
<evidence type="ECO:0000313" key="1">
    <source>
        <dbReference type="EMBL" id="CDW32948.1"/>
    </source>
</evidence>
<sequence length="203" mass="22853">MDQSRLIRALDRIKCVSFHRVQVATTVNRMVENLRPHQDVIVLHIGSQELLEASYGADDVSSVANSVSSVISKHIANVASQNRNTHFLVSLPIPRNTKDEDQITMRFHELRKAFNTSLSCSLLHSINVQCIDNENLAQQGSEGELEPKYYSDNVQLSSKGMRKLAKNWEEFLLRITKTKEGNIYVRRASDSSSGGSSNEPRKL</sequence>
<accession>A0A0K2U425</accession>
<dbReference type="Gene3D" id="3.40.50.1110">
    <property type="entry name" value="SGNH hydrolase"/>
    <property type="match status" value="1"/>
</dbReference>
<dbReference type="InterPro" id="IPR036514">
    <property type="entry name" value="SGNH_hydro_sf"/>
</dbReference>
<proteinExistence type="predicted"/>
<protein>
    <submittedName>
        <fullName evidence="1">Uncharacterized protein</fullName>
    </submittedName>
</protein>
<dbReference type="EMBL" id="HACA01015587">
    <property type="protein sequence ID" value="CDW32948.1"/>
    <property type="molecule type" value="Transcribed_RNA"/>
</dbReference>
<organism evidence="1">
    <name type="scientific">Lepeophtheirus salmonis</name>
    <name type="common">Salmon louse</name>
    <name type="synonym">Caligus salmonis</name>
    <dbReference type="NCBI Taxonomy" id="72036"/>
    <lineage>
        <taxon>Eukaryota</taxon>
        <taxon>Metazoa</taxon>
        <taxon>Ecdysozoa</taxon>
        <taxon>Arthropoda</taxon>
        <taxon>Crustacea</taxon>
        <taxon>Multicrustacea</taxon>
        <taxon>Hexanauplia</taxon>
        <taxon>Copepoda</taxon>
        <taxon>Siphonostomatoida</taxon>
        <taxon>Caligidae</taxon>
        <taxon>Lepeophtheirus</taxon>
    </lineage>
</organism>